<protein>
    <submittedName>
        <fullName evidence="1">Uncharacterized protein</fullName>
    </submittedName>
</protein>
<gene>
    <name evidence="1" type="ORF">A3B54_05240</name>
</gene>
<dbReference type="SUPFAM" id="SSF51182">
    <property type="entry name" value="RmlC-like cupins"/>
    <property type="match status" value="1"/>
</dbReference>
<dbReference type="Proteomes" id="UP000177039">
    <property type="component" value="Unassembled WGS sequence"/>
</dbReference>
<accession>A0A1F5H3E1</accession>
<name>A0A1F5H3E1_9BACT</name>
<dbReference type="Gene3D" id="2.60.120.10">
    <property type="entry name" value="Jelly Rolls"/>
    <property type="match status" value="1"/>
</dbReference>
<evidence type="ECO:0000313" key="1">
    <source>
        <dbReference type="EMBL" id="OGD98557.1"/>
    </source>
</evidence>
<proteinExistence type="predicted"/>
<dbReference type="InterPro" id="IPR011051">
    <property type="entry name" value="RmlC_Cupin_sf"/>
</dbReference>
<dbReference type="EMBL" id="MFBT01000034">
    <property type="protein sequence ID" value="OGD98557.1"/>
    <property type="molecule type" value="Genomic_DNA"/>
</dbReference>
<dbReference type="AlphaFoldDB" id="A0A1F5H3E1"/>
<organism evidence="1 2">
    <name type="scientific">Candidatus Curtissbacteria bacterium RIFCSPLOWO2_01_FULL_42_50</name>
    <dbReference type="NCBI Taxonomy" id="1797730"/>
    <lineage>
        <taxon>Bacteria</taxon>
        <taxon>Candidatus Curtissiibacteriota</taxon>
    </lineage>
</organism>
<evidence type="ECO:0000313" key="2">
    <source>
        <dbReference type="Proteomes" id="UP000177039"/>
    </source>
</evidence>
<sequence length="140" mass="15988">MTNLQENLLGKSKIEQVKIEQISPEDDKRRTLWEFHNDAKLKFGNGRFIEVKEPEAEEKTVLAGHYHDDVEVFYLAKGEIESFVLEDIETNERKTVKSIGQGTKIIIPAGIAHQLVFTKPAILLSFNETPTPDNTTPYEF</sequence>
<reference evidence="1 2" key="1">
    <citation type="journal article" date="2016" name="Nat. Commun.">
        <title>Thousands of microbial genomes shed light on interconnected biogeochemical processes in an aquifer system.</title>
        <authorList>
            <person name="Anantharaman K."/>
            <person name="Brown C.T."/>
            <person name="Hug L.A."/>
            <person name="Sharon I."/>
            <person name="Castelle C.J."/>
            <person name="Probst A.J."/>
            <person name="Thomas B.C."/>
            <person name="Singh A."/>
            <person name="Wilkins M.J."/>
            <person name="Karaoz U."/>
            <person name="Brodie E.L."/>
            <person name="Williams K.H."/>
            <person name="Hubbard S.S."/>
            <person name="Banfield J.F."/>
        </authorList>
    </citation>
    <scope>NUCLEOTIDE SEQUENCE [LARGE SCALE GENOMIC DNA]</scope>
</reference>
<dbReference type="InterPro" id="IPR014710">
    <property type="entry name" value="RmlC-like_jellyroll"/>
</dbReference>
<comment type="caution">
    <text evidence="1">The sequence shown here is derived from an EMBL/GenBank/DDBJ whole genome shotgun (WGS) entry which is preliminary data.</text>
</comment>